<evidence type="ECO:0000313" key="1">
    <source>
        <dbReference type="EMBL" id="GAH06743.1"/>
    </source>
</evidence>
<name>X1EDK3_9ZZZZ</name>
<sequence length="44" mass="5087">MIKLHASGLTQLIEMCPLQYYYRYIEKIKVPPNASLIRGNAVHI</sequence>
<proteinExistence type="predicted"/>
<accession>X1EDK3</accession>
<feature type="non-terminal residue" evidence="1">
    <location>
        <position position="44"/>
    </location>
</feature>
<evidence type="ECO:0008006" key="2">
    <source>
        <dbReference type="Google" id="ProtNLM"/>
    </source>
</evidence>
<reference evidence="1" key="1">
    <citation type="journal article" date="2014" name="Front. Microbiol.">
        <title>High frequency of phylogenetically diverse reductive dehalogenase-homologous genes in deep subseafloor sedimentary metagenomes.</title>
        <authorList>
            <person name="Kawai M."/>
            <person name="Futagami T."/>
            <person name="Toyoda A."/>
            <person name="Takaki Y."/>
            <person name="Nishi S."/>
            <person name="Hori S."/>
            <person name="Arai W."/>
            <person name="Tsubouchi T."/>
            <person name="Morono Y."/>
            <person name="Uchiyama I."/>
            <person name="Ito T."/>
            <person name="Fujiyama A."/>
            <person name="Inagaki F."/>
            <person name="Takami H."/>
        </authorList>
    </citation>
    <scope>NUCLEOTIDE SEQUENCE</scope>
    <source>
        <strain evidence="1">Expedition CK06-06</strain>
    </source>
</reference>
<dbReference type="EMBL" id="BART01038674">
    <property type="protein sequence ID" value="GAH06743.1"/>
    <property type="molecule type" value="Genomic_DNA"/>
</dbReference>
<organism evidence="1">
    <name type="scientific">marine sediment metagenome</name>
    <dbReference type="NCBI Taxonomy" id="412755"/>
    <lineage>
        <taxon>unclassified sequences</taxon>
        <taxon>metagenomes</taxon>
        <taxon>ecological metagenomes</taxon>
    </lineage>
</organism>
<dbReference type="AlphaFoldDB" id="X1EDK3"/>
<protein>
    <recommendedName>
        <fullName evidence="2">PD-(D/E)XK endonuclease-like domain-containing protein</fullName>
    </recommendedName>
</protein>
<comment type="caution">
    <text evidence="1">The sequence shown here is derived from an EMBL/GenBank/DDBJ whole genome shotgun (WGS) entry which is preliminary data.</text>
</comment>
<gene>
    <name evidence="1" type="ORF">S01H4_64009</name>
</gene>